<evidence type="ECO:0000313" key="2">
    <source>
        <dbReference type="Proteomes" id="UP001056383"/>
    </source>
</evidence>
<dbReference type="PANTHER" id="PTHR31299:SF0">
    <property type="entry name" value="ESTERASE, PUTATIVE (AFU_ORTHOLOGUE AFUA_1G05850)-RELATED"/>
    <property type="match status" value="1"/>
</dbReference>
<name>A0ABY4TFY8_9ACTN</name>
<dbReference type="Gene3D" id="3.30.1870.10">
    <property type="entry name" value="EreA-like, domain 2"/>
    <property type="match status" value="1"/>
</dbReference>
<dbReference type="PANTHER" id="PTHR31299">
    <property type="entry name" value="ESTERASE, PUTATIVE (AFU_ORTHOLOGUE AFUA_1G05850)-RELATED"/>
    <property type="match status" value="1"/>
</dbReference>
<dbReference type="RefSeq" id="WP_010474316.1">
    <property type="nucleotide sequence ID" value="NZ_CP095474.1"/>
</dbReference>
<organism evidence="1 2">
    <name type="scientific">Streptomyces sudanensis</name>
    <dbReference type="NCBI Taxonomy" id="436397"/>
    <lineage>
        <taxon>Bacteria</taxon>
        <taxon>Bacillati</taxon>
        <taxon>Actinomycetota</taxon>
        <taxon>Actinomycetes</taxon>
        <taxon>Kitasatosporales</taxon>
        <taxon>Streptomycetaceae</taxon>
        <taxon>Streptomyces</taxon>
    </lineage>
</organism>
<sequence length="382" mass="41498">MSQDIQDLVAVSGDLLAFGEPTHREPAFALVRNELLARLVGHGFRSVALEIDRVAALVVDDHVREGTGSLDEVMREGFSHGWGELEPNRRLVAWLRRYNEGRPPHERVALHGFDAPTENTSAPSPRTYLEHARDYLGLDLDLAALAGDDERWSRTEAILDPAASVGATPEAERLRAVADDMLVTLHERAPERIAATSHARWLRALTHLTAGLGLLRYHRQAARPGERNVRIARLLATRDALMAQNLLAVREAEARRGGTLVFAHNTHLQRGASTLRVGDADVEWFGAGAIVANLSGERYAFAAGSVGRSEALGLGEPGPDTFEGFLQGRTARWGLLAASAVPDARTRTDTDPRQGYYPLARATLDGADAVLHIRDGAAITAP</sequence>
<evidence type="ECO:0000313" key="1">
    <source>
        <dbReference type="EMBL" id="URN16688.1"/>
    </source>
</evidence>
<dbReference type="Pfam" id="PF05139">
    <property type="entry name" value="Erythro_esteras"/>
    <property type="match status" value="1"/>
</dbReference>
<keyword evidence="2" id="KW-1185">Reference proteome</keyword>
<proteinExistence type="predicted"/>
<accession>A0ABY4TFY8</accession>
<dbReference type="Proteomes" id="UP001056383">
    <property type="component" value="Chromosome"/>
</dbReference>
<dbReference type="InterPro" id="IPR007815">
    <property type="entry name" value="Emycin_Estase"/>
</dbReference>
<gene>
    <name evidence="1" type="ORF">MW084_12870</name>
</gene>
<dbReference type="SUPFAM" id="SSF159501">
    <property type="entry name" value="EreA/ChaN-like"/>
    <property type="match status" value="1"/>
</dbReference>
<protein>
    <submittedName>
        <fullName evidence="1">Erythromycin esterase family protein</fullName>
    </submittedName>
</protein>
<dbReference type="InterPro" id="IPR052036">
    <property type="entry name" value="Hydrolase/PRTase-associated"/>
</dbReference>
<dbReference type="CDD" id="cd14728">
    <property type="entry name" value="Ere-like"/>
    <property type="match status" value="1"/>
</dbReference>
<reference evidence="1" key="1">
    <citation type="submission" date="2022-04" db="EMBL/GenBank/DDBJ databases">
        <title>Systematic whole-genome sequencing reveals an unexpected diversity among actinomycetoma pathogens and provides insights into their antibacterial susceptibilities.</title>
        <authorList>
            <person name="Watson A.K."/>
            <person name="Kepplinger B."/>
            <person name="Bakhiet S.M."/>
            <person name="Mhmoud N.A."/>
            <person name="Chapman J."/>
            <person name="Allenby N."/>
            <person name="Mickiewicz K."/>
            <person name="Goodfellow M."/>
            <person name="Fahal A.H."/>
            <person name="Errington J."/>
        </authorList>
    </citation>
    <scope>NUCLEOTIDE SEQUENCE</scope>
    <source>
        <strain evidence="1">SD 504</strain>
    </source>
</reference>
<dbReference type="EMBL" id="CP095474">
    <property type="protein sequence ID" value="URN16688.1"/>
    <property type="molecule type" value="Genomic_DNA"/>
</dbReference>